<evidence type="ECO:0000256" key="3">
    <source>
        <dbReference type="ARBA" id="ARBA00022833"/>
    </source>
</evidence>
<dbReference type="GO" id="GO:0008270">
    <property type="term" value="F:zinc ion binding"/>
    <property type="evidence" value="ECO:0007669"/>
    <property type="project" value="UniProtKB-KW"/>
</dbReference>
<name>A0A6A5XNG2_9PLEO</name>
<accession>A0A6A5XNG2</accession>
<dbReference type="AlphaFoldDB" id="A0A6A5XNG2"/>
<dbReference type="EMBL" id="ML978070">
    <property type="protein sequence ID" value="KAF2014311.1"/>
    <property type="molecule type" value="Genomic_DNA"/>
</dbReference>
<dbReference type="OrthoDB" id="3649107at2759"/>
<sequence length="262" mass="30772">MVRRHYKSVLFRTDADFDALSRIEDLFNMMELELDMEEIILGEDLWKLHLSLYRPWCTHTDVILVELRELFDIIARTMERHILSDTQQEEFNVHEYMILGACAMSYGFRLPNPSLVLMKELYTEGEFCSEVMQRFEKALFGPHDFQNGVPFDFESKELIETTTAVEENEQSSADEESEIVKPLGILQKSIEDPWRYHVINEIRDMRLNPGDCGGCGAKQSGTQTFELCCGWCGERVYCSKRCQRAHWKAHKKVCDRHDIFWH</sequence>
<evidence type="ECO:0000259" key="5">
    <source>
        <dbReference type="PROSITE" id="PS50865"/>
    </source>
</evidence>
<dbReference type="RefSeq" id="XP_033382650.1">
    <property type="nucleotide sequence ID" value="XM_033533931.1"/>
</dbReference>
<dbReference type="InterPro" id="IPR002893">
    <property type="entry name" value="Znf_MYND"/>
</dbReference>
<dbReference type="Pfam" id="PF01753">
    <property type="entry name" value="zf-MYND"/>
    <property type="match status" value="1"/>
</dbReference>
<evidence type="ECO:0000256" key="2">
    <source>
        <dbReference type="ARBA" id="ARBA00022771"/>
    </source>
</evidence>
<organism evidence="6 7">
    <name type="scientific">Aaosphaeria arxii CBS 175.79</name>
    <dbReference type="NCBI Taxonomy" id="1450172"/>
    <lineage>
        <taxon>Eukaryota</taxon>
        <taxon>Fungi</taxon>
        <taxon>Dikarya</taxon>
        <taxon>Ascomycota</taxon>
        <taxon>Pezizomycotina</taxon>
        <taxon>Dothideomycetes</taxon>
        <taxon>Pleosporomycetidae</taxon>
        <taxon>Pleosporales</taxon>
        <taxon>Pleosporales incertae sedis</taxon>
        <taxon>Aaosphaeria</taxon>
    </lineage>
</organism>
<proteinExistence type="predicted"/>
<evidence type="ECO:0000256" key="1">
    <source>
        <dbReference type="ARBA" id="ARBA00022723"/>
    </source>
</evidence>
<evidence type="ECO:0000256" key="4">
    <source>
        <dbReference type="PROSITE-ProRule" id="PRU00134"/>
    </source>
</evidence>
<dbReference type="Gene3D" id="6.10.140.2220">
    <property type="match status" value="1"/>
</dbReference>
<gene>
    <name evidence="6" type="ORF">BU24DRAFT_492971</name>
</gene>
<reference evidence="6" key="1">
    <citation type="journal article" date="2020" name="Stud. Mycol.">
        <title>101 Dothideomycetes genomes: a test case for predicting lifestyles and emergence of pathogens.</title>
        <authorList>
            <person name="Haridas S."/>
            <person name="Albert R."/>
            <person name="Binder M."/>
            <person name="Bloem J."/>
            <person name="Labutti K."/>
            <person name="Salamov A."/>
            <person name="Andreopoulos B."/>
            <person name="Baker S."/>
            <person name="Barry K."/>
            <person name="Bills G."/>
            <person name="Bluhm B."/>
            <person name="Cannon C."/>
            <person name="Castanera R."/>
            <person name="Culley D."/>
            <person name="Daum C."/>
            <person name="Ezra D."/>
            <person name="Gonzalez J."/>
            <person name="Henrissat B."/>
            <person name="Kuo A."/>
            <person name="Liang C."/>
            <person name="Lipzen A."/>
            <person name="Lutzoni F."/>
            <person name="Magnuson J."/>
            <person name="Mondo S."/>
            <person name="Nolan M."/>
            <person name="Ohm R."/>
            <person name="Pangilinan J."/>
            <person name="Park H.-J."/>
            <person name="Ramirez L."/>
            <person name="Alfaro M."/>
            <person name="Sun H."/>
            <person name="Tritt A."/>
            <person name="Yoshinaga Y."/>
            <person name="Zwiers L.-H."/>
            <person name="Turgeon B."/>
            <person name="Goodwin S."/>
            <person name="Spatafora J."/>
            <person name="Crous P."/>
            <person name="Grigoriev I."/>
        </authorList>
    </citation>
    <scope>NUCLEOTIDE SEQUENCE</scope>
    <source>
        <strain evidence="6">CBS 175.79</strain>
    </source>
</reference>
<dbReference type="SUPFAM" id="SSF144232">
    <property type="entry name" value="HIT/MYND zinc finger-like"/>
    <property type="match status" value="1"/>
</dbReference>
<evidence type="ECO:0000313" key="7">
    <source>
        <dbReference type="Proteomes" id="UP000799778"/>
    </source>
</evidence>
<dbReference type="PROSITE" id="PS50865">
    <property type="entry name" value="ZF_MYND_2"/>
    <property type="match status" value="1"/>
</dbReference>
<dbReference type="Proteomes" id="UP000799778">
    <property type="component" value="Unassembled WGS sequence"/>
</dbReference>
<dbReference type="GeneID" id="54291328"/>
<keyword evidence="1" id="KW-0479">Metal-binding</keyword>
<keyword evidence="3" id="KW-0862">Zinc</keyword>
<evidence type="ECO:0000313" key="6">
    <source>
        <dbReference type="EMBL" id="KAF2014311.1"/>
    </source>
</evidence>
<protein>
    <recommendedName>
        <fullName evidence="5">MYND-type domain-containing protein</fullName>
    </recommendedName>
</protein>
<keyword evidence="2 4" id="KW-0863">Zinc-finger</keyword>
<dbReference type="PROSITE" id="PS01360">
    <property type="entry name" value="ZF_MYND_1"/>
    <property type="match status" value="1"/>
</dbReference>
<keyword evidence="7" id="KW-1185">Reference proteome</keyword>
<feature type="domain" description="MYND-type" evidence="5">
    <location>
        <begin position="212"/>
        <end position="254"/>
    </location>
</feature>